<dbReference type="EMBL" id="JAVKPH010000084">
    <property type="protein sequence ID" value="MDR5655475.1"/>
    <property type="molecule type" value="Genomic_DNA"/>
</dbReference>
<dbReference type="Proteomes" id="UP001247754">
    <property type="component" value="Unassembled WGS sequence"/>
</dbReference>
<feature type="domain" description="YncI copper-binding" evidence="2">
    <location>
        <begin position="24"/>
        <end position="170"/>
    </location>
</feature>
<reference evidence="3 4" key="1">
    <citation type="submission" date="2023-09" db="EMBL/GenBank/DDBJ databases">
        <title>Xinfangfangia sedmenti sp. nov., isolated the sedment.</title>
        <authorList>
            <person name="Xu L."/>
        </authorList>
    </citation>
    <scope>NUCLEOTIDE SEQUENCE [LARGE SCALE GENOMIC DNA]</scope>
    <source>
        <strain evidence="3 4">LG-4</strain>
    </source>
</reference>
<feature type="chain" id="PRO_5046549948" evidence="1">
    <location>
        <begin position="24"/>
        <end position="178"/>
    </location>
</feature>
<comment type="caution">
    <text evidence="3">The sequence shown here is derived from an EMBL/GenBank/DDBJ whole genome shotgun (WGS) entry which is preliminary data.</text>
</comment>
<organism evidence="3 4">
    <name type="scientific">Ruixingdingia sedimenti</name>
    <dbReference type="NCBI Taxonomy" id="3073604"/>
    <lineage>
        <taxon>Bacteria</taxon>
        <taxon>Pseudomonadati</taxon>
        <taxon>Pseudomonadota</taxon>
        <taxon>Alphaproteobacteria</taxon>
        <taxon>Rhodobacterales</taxon>
        <taxon>Paracoccaceae</taxon>
        <taxon>Ruixingdingia</taxon>
    </lineage>
</organism>
<keyword evidence="4" id="KW-1185">Reference proteome</keyword>
<evidence type="ECO:0000313" key="3">
    <source>
        <dbReference type="EMBL" id="MDR5655475.1"/>
    </source>
</evidence>
<evidence type="ECO:0000256" key="1">
    <source>
        <dbReference type="SAM" id="SignalP"/>
    </source>
</evidence>
<feature type="signal peptide" evidence="1">
    <location>
        <begin position="1"/>
        <end position="23"/>
    </location>
</feature>
<evidence type="ECO:0000259" key="2">
    <source>
        <dbReference type="Pfam" id="PF07987"/>
    </source>
</evidence>
<protein>
    <submittedName>
        <fullName evidence="3">DUF1775 domain-containing protein</fullName>
    </submittedName>
</protein>
<dbReference type="RefSeq" id="WP_310459567.1">
    <property type="nucleotide sequence ID" value="NZ_JAVKPH010000084.1"/>
</dbReference>
<keyword evidence="1" id="KW-0732">Signal</keyword>
<dbReference type="CDD" id="cd08545">
    <property type="entry name" value="YcnI_like"/>
    <property type="match status" value="1"/>
</dbReference>
<accession>A0ABU1FF18</accession>
<dbReference type="Gene3D" id="2.60.40.2230">
    <property type="entry name" value="Uncharacterised protein YcnI-like PF07987, DUF1775"/>
    <property type="match status" value="1"/>
</dbReference>
<sequence length="178" mass="18779">MKQILKTLALMALSTPLAPAALAHVTLEAPEAAQGTTYKAVLRVGHGCDGAATVAVRVQIPEGVIAVKPMPKPGWTLATATGAYARSYDDHGKPVTEGVKEIVWSGGTLPDDWYDEFTFRARLTDALEPGSTIHFPVTQDCTEGTAAWTEIPAPGQDAHALPYPAPGLRITAPGHAHH</sequence>
<name>A0ABU1FF18_9RHOB</name>
<dbReference type="InterPro" id="IPR038507">
    <property type="entry name" value="YcnI-like_sf"/>
</dbReference>
<proteinExistence type="predicted"/>
<dbReference type="Pfam" id="PF07987">
    <property type="entry name" value="DUF1775"/>
    <property type="match status" value="1"/>
</dbReference>
<evidence type="ECO:0000313" key="4">
    <source>
        <dbReference type="Proteomes" id="UP001247754"/>
    </source>
</evidence>
<gene>
    <name evidence="3" type="ORF">RGD00_22995</name>
</gene>
<dbReference type="InterPro" id="IPR012533">
    <property type="entry name" value="YcnI-copper_dom"/>
</dbReference>